<evidence type="ECO:0000256" key="1">
    <source>
        <dbReference type="SAM" id="MobiDB-lite"/>
    </source>
</evidence>
<dbReference type="GeneID" id="87803437"/>
<dbReference type="AlphaFoldDB" id="A0AAF0Y2P9"/>
<dbReference type="Pfam" id="PF15024">
    <property type="entry name" value="Glyco_transf_18"/>
    <property type="match status" value="1"/>
</dbReference>
<accession>A0AAF0Y2P9</accession>
<feature type="region of interest" description="Disordered" evidence="1">
    <location>
        <begin position="1"/>
        <end position="46"/>
    </location>
</feature>
<evidence type="ECO:0000256" key="2">
    <source>
        <dbReference type="SAM" id="Phobius"/>
    </source>
</evidence>
<keyword evidence="2" id="KW-1133">Transmembrane helix</keyword>
<feature type="transmembrane region" description="Helical" evidence="2">
    <location>
        <begin position="54"/>
        <end position="76"/>
    </location>
</feature>
<keyword evidence="5" id="KW-1185">Reference proteome</keyword>
<keyword evidence="2" id="KW-0812">Transmembrane</keyword>
<feature type="compositionally biased region" description="Polar residues" evidence="1">
    <location>
        <begin position="1"/>
        <end position="10"/>
    </location>
</feature>
<gene>
    <name evidence="4" type="ORF">LOC62_01G000178</name>
</gene>
<proteinExistence type="predicted"/>
<keyword evidence="2" id="KW-0472">Membrane</keyword>
<feature type="domain" description="Glycosyltransferase family 18 catalytic" evidence="3">
    <location>
        <begin position="387"/>
        <end position="517"/>
    </location>
</feature>
<dbReference type="GO" id="GO:0030144">
    <property type="term" value="F:alpha-1,6-mannosylglycoprotein 6-beta-N-acetylglucosaminyltransferase activity"/>
    <property type="evidence" value="ECO:0007669"/>
    <property type="project" value="InterPro"/>
</dbReference>
<evidence type="ECO:0000313" key="4">
    <source>
        <dbReference type="EMBL" id="WOO76551.1"/>
    </source>
</evidence>
<name>A0AAF0Y2P9_9TREE</name>
<dbReference type="EMBL" id="CP086714">
    <property type="protein sequence ID" value="WOO76551.1"/>
    <property type="molecule type" value="Genomic_DNA"/>
</dbReference>
<dbReference type="Proteomes" id="UP000827549">
    <property type="component" value="Chromosome 1"/>
</dbReference>
<evidence type="ECO:0000259" key="3">
    <source>
        <dbReference type="Pfam" id="PF15024"/>
    </source>
</evidence>
<feature type="compositionally biased region" description="Low complexity" evidence="1">
    <location>
        <begin position="83"/>
        <end position="103"/>
    </location>
</feature>
<dbReference type="RefSeq" id="XP_062622583.1">
    <property type="nucleotide sequence ID" value="XM_062766599.1"/>
</dbReference>
<reference evidence="4" key="1">
    <citation type="submission" date="2023-10" db="EMBL/GenBank/DDBJ databases">
        <authorList>
            <person name="Noh H."/>
        </authorList>
    </citation>
    <scope>NUCLEOTIDE SEQUENCE</scope>
    <source>
        <strain evidence="4">DUCC4014</strain>
    </source>
</reference>
<dbReference type="InterPro" id="IPR026116">
    <property type="entry name" value="GT18_cat"/>
</dbReference>
<sequence length="545" mass="60631">MLWSLPSSSARPDDYVPLSTLDEGEDGGDAQGQGQLPAPRYQRRRSRKRSAVHFVKRHIVGLGSAAFGLLLLIVLANTFHGGSSSSSSSSGSSSPAPAEEQAPPAAPSPADPDEPPAHWNVTKNPYFSTGDTWAHNVKTLERLDRCKLLGLLANTSAPNTRSEADESFAALEGCGWNETTVIVLASVWAHDAVEGTKNTGETVYAQSVVSSLNANGYAYLFASLGWMNHDMRRATEYYRKYPDNVRLIIADPEQINVCWDKDMAEGQKCLKTESNTDGIPAWKMLGLWWWDDPGNPLGPRFTLSPTAHNDNFFLSYSVEPTCKRLPYLPHSDRAQPPQVWLLAKQVHYLGPVPPGAFSWTLDALHDMSEEYGVRFAGALRDGMEHLDTPEVFAAVKAAGVVNYQRLEKIAYYEQLANSVLMLGVGRPRISPSPWDALCLGLPFINPILKWDEADPDNRTSWKTQQWHMTDIEEPYVYHVHAHDIPGLKRAVKAALDNPIESYIPDTMRFEWVTKRMAEVVDWDWRAEGVKVLEARVAAGNETFML</sequence>
<feature type="region of interest" description="Disordered" evidence="1">
    <location>
        <begin position="83"/>
        <end position="123"/>
    </location>
</feature>
<protein>
    <recommendedName>
        <fullName evidence="3">Glycosyltransferase family 18 catalytic domain-containing protein</fullName>
    </recommendedName>
</protein>
<evidence type="ECO:0000313" key="5">
    <source>
        <dbReference type="Proteomes" id="UP000827549"/>
    </source>
</evidence>
<organism evidence="4 5">
    <name type="scientific">Vanrija pseudolonga</name>
    <dbReference type="NCBI Taxonomy" id="143232"/>
    <lineage>
        <taxon>Eukaryota</taxon>
        <taxon>Fungi</taxon>
        <taxon>Dikarya</taxon>
        <taxon>Basidiomycota</taxon>
        <taxon>Agaricomycotina</taxon>
        <taxon>Tremellomycetes</taxon>
        <taxon>Trichosporonales</taxon>
        <taxon>Trichosporonaceae</taxon>
        <taxon>Vanrija</taxon>
    </lineage>
</organism>